<dbReference type="AlphaFoldDB" id="A0A7Z0D691"/>
<dbReference type="GO" id="GO:0003824">
    <property type="term" value="F:catalytic activity"/>
    <property type="evidence" value="ECO:0007669"/>
    <property type="project" value="InterPro"/>
</dbReference>
<evidence type="ECO:0000256" key="1">
    <source>
        <dbReference type="ARBA" id="ARBA00022763"/>
    </source>
</evidence>
<dbReference type="RefSeq" id="WP_179443700.1">
    <property type="nucleotide sequence ID" value="NZ_JACBZS010000001.1"/>
</dbReference>
<gene>
    <name evidence="3" type="ORF">GGQ54_000217</name>
</gene>
<dbReference type="InterPro" id="IPR036388">
    <property type="entry name" value="WH-like_DNA-bd_sf"/>
</dbReference>
<dbReference type="InterPro" id="IPR052520">
    <property type="entry name" value="ATL_DNA_repair"/>
</dbReference>
<name>A0A7Z0D691_9ACTN</name>
<dbReference type="Proteomes" id="UP000527616">
    <property type="component" value="Unassembled WGS sequence"/>
</dbReference>
<accession>A0A7Z0D691</accession>
<evidence type="ECO:0000313" key="3">
    <source>
        <dbReference type="EMBL" id="NYI69657.1"/>
    </source>
</evidence>
<evidence type="ECO:0000313" key="4">
    <source>
        <dbReference type="Proteomes" id="UP000527616"/>
    </source>
</evidence>
<dbReference type="GO" id="GO:0006281">
    <property type="term" value="P:DNA repair"/>
    <property type="evidence" value="ECO:0007669"/>
    <property type="project" value="InterPro"/>
</dbReference>
<dbReference type="Pfam" id="PF01035">
    <property type="entry name" value="DNA_binding_1"/>
    <property type="match status" value="1"/>
</dbReference>
<reference evidence="3 4" key="1">
    <citation type="submission" date="2020-07" db="EMBL/GenBank/DDBJ databases">
        <title>Sequencing the genomes of 1000 actinobacteria strains.</title>
        <authorList>
            <person name="Klenk H.-P."/>
        </authorList>
    </citation>
    <scope>NUCLEOTIDE SEQUENCE [LARGE SCALE GENOMIC DNA]</scope>
    <source>
        <strain evidence="3 4">DSM 103164</strain>
    </source>
</reference>
<dbReference type="PANTHER" id="PTHR42942:SF1">
    <property type="entry name" value="ALKYLTRANSFERASE-LIKE PROTEIN 1"/>
    <property type="match status" value="1"/>
</dbReference>
<protein>
    <submittedName>
        <fullName evidence="3">Alkylated DNA nucleotide flippase Atl1</fullName>
    </submittedName>
</protein>
<sequence length="114" mass="12606">MDELRLERVLAAVELIPPGRVASYGNIGAVTGNSARLVGRILREYGSTVPWWRVTNAAGDHPVRPSERWMEHWAAEGIRLKPNRQGCRIGDHRADLAALAEAYAAHMRALGEEP</sequence>
<organism evidence="3 4">
    <name type="scientific">Naumannella cuiyingiana</name>
    <dbReference type="NCBI Taxonomy" id="1347891"/>
    <lineage>
        <taxon>Bacteria</taxon>
        <taxon>Bacillati</taxon>
        <taxon>Actinomycetota</taxon>
        <taxon>Actinomycetes</taxon>
        <taxon>Propionibacteriales</taxon>
        <taxon>Propionibacteriaceae</taxon>
        <taxon>Naumannella</taxon>
    </lineage>
</organism>
<proteinExistence type="predicted"/>
<dbReference type="PANTHER" id="PTHR42942">
    <property type="entry name" value="6-O-METHYLGUANINE DNA METHYLTRANSFERASE"/>
    <property type="match status" value="1"/>
</dbReference>
<feature type="domain" description="Methylated-DNA-[protein]-cysteine S-methyltransferase DNA binding" evidence="2">
    <location>
        <begin position="7"/>
        <end position="61"/>
    </location>
</feature>
<dbReference type="Gene3D" id="1.10.10.10">
    <property type="entry name" value="Winged helix-like DNA-binding domain superfamily/Winged helix DNA-binding domain"/>
    <property type="match status" value="1"/>
</dbReference>
<dbReference type="InterPro" id="IPR014048">
    <property type="entry name" value="MethylDNA_cys_MeTrfase_DNA-bd"/>
</dbReference>
<comment type="caution">
    <text evidence="3">The sequence shown here is derived from an EMBL/GenBank/DDBJ whole genome shotgun (WGS) entry which is preliminary data.</text>
</comment>
<keyword evidence="1" id="KW-0227">DNA damage</keyword>
<dbReference type="CDD" id="cd06445">
    <property type="entry name" value="ATase"/>
    <property type="match status" value="1"/>
</dbReference>
<dbReference type="InterPro" id="IPR036217">
    <property type="entry name" value="MethylDNA_cys_MeTrfase_DNAb"/>
</dbReference>
<dbReference type="SUPFAM" id="SSF46767">
    <property type="entry name" value="Methylated DNA-protein cysteine methyltransferase, C-terminal domain"/>
    <property type="match status" value="1"/>
</dbReference>
<keyword evidence="4" id="KW-1185">Reference proteome</keyword>
<evidence type="ECO:0000259" key="2">
    <source>
        <dbReference type="Pfam" id="PF01035"/>
    </source>
</evidence>
<dbReference type="EMBL" id="JACBZS010000001">
    <property type="protein sequence ID" value="NYI69657.1"/>
    <property type="molecule type" value="Genomic_DNA"/>
</dbReference>